<reference evidence="1" key="1">
    <citation type="submission" date="2024-03" db="EMBL/GenBank/DDBJ databases">
        <title>Novel Streptomyces species of biotechnological and ecological value are a feature of Machair soil.</title>
        <authorList>
            <person name="Prole J.R."/>
            <person name="Goodfellow M."/>
            <person name="Allenby N."/>
            <person name="Ward A.C."/>
        </authorList>
    </citation>
    <scope>NUCLEOTIDE SEQUENCE</scope>
    <source>
        <strain evidence="1">MS2.AVA.5</strain>
    </source>
</reference>
<protein>
    <submittedName>
        <fullName evidence="1">Cytochrome P450</fullName>
    </submittedName>
</protein>
<proteinExistence type="predicted"/>
<organism evidence="1 2">
    <name type="scientific">Streptomyces achmelvichensis</name>
    <dbReference type="NCBI Taxonomy" id="3134111"/>
    <lineage>
        <taxon>Bacteria</taxon>
        <taxon>Bacillati</taxon>
        <taxon>Actinomycetota</taxon>
        <taxon>Actinomycetes</taxon>
        <taxon>Kitasatosporales</taxon>
        <taxon>Streptomycetaceae</taxon>
        <taxon>Streptomyces</taxon>
    </lineage>
</organism>
<keyword evidence="2" id="KW-1185">Reference proteome</keyword>
<evidence type="ECO:0000313" key="2">
    <source>
        <dbReference type="Proteomes" id="UP001377168"/>
    </source>
</evidence>
<comment type="caution">
    <text evidence="1">The sequence shown here is derived from an EMBL/GenBank/DDBJ whole genome shotgun (WGS) entry which is preliminary data.</text>
</comment>
<dbReference type="EMBL" id="JBBKAJ010000022">
    <property type="protein sequence ID" value="MEJ8638502.1"/>
    <property type="molecule type" value="Genomic_DNA"/>
</dbReference>
<gene>
    <name evidence="1" type="ORF">WKI67_34600</name>
</gene>
<evidence type="ECO:0000313" key="1">
    <source>
        <dbReference type="EMBL" id="MEJ8638502.1"/>
    </source>
</evidence>
<dbReference type="Proteomes" id="UP001377168">
    <property type="component" value="Unassembled WGS sequence"/>
</dbReference>
<accession>A0ACC6Q5Q5</accession>
<sequence length="405" mass="43729">MTLVELVPDQDRFTADPHSRYAELRAQGGIHHVLLPSKEAAWLVTNARAVRAALADERLRNDVRHSASWTHDGGYAIGRNLLQVDPPDHTRLRRLVAREFTRHRVQAMRGRVQEMADGLVDALSPAGEADLVDAYAFPLPVTVICELLGVPDADRAPFRAWSAEIVAATSHEAASAAGLAMTAYLTDLIEAKRALPSPAETEAAGSARGDLLHALAHAAGAEEEPLTAPELLGMAFLLLVAGHETTANLISSAANLLLRNPAQLAALRADWTLLEGTVEEAMRYEPPALAAAYRYPVTDVRIAGTTVPKGEPVVLSLAAANRDPAVFADPDRFDIHRDPATTRIHLSFGHGIHHCLGAPLARMESAIALRTILERLPGLALADPYAPPAWRPSLLRGLDRLEVTW</sequence>
<name>A0ACC6Q5Q5_9ACTN</name>